<keyword evidence="1" id="KW-0732">Signal</keyword>
<feature type="signal peptide" evidence="1">
    <location>
        <begin position="1"/>
        <end position="20"/>
    </location>
</feature>
<dbReference type="Proteomes" id="UP001431783">
    <property type="component" value="Unassembled WGS sequence"/>
</dbReference>
<reference evidence="2 3" key="1">
    <citation type="submission" date="2023-03" db="EMBL/GenBank/DDBJ databases">
        <title>Genome insight into feeding habits of ladybird beetles.</title>
        <authorList>
            <person name="Li H.-S."/>
            <person name="Huang Y.-H."/>
            <person name="Pang H."/>
        </authorList>
    </citation>
    <scope>NUCLEOTIDE SEQUENCE [LARGE SCALE GENOMIC DNA]</scope>
    <source>
        <strain evidence="2">SYSU_2023b</strain>
        <tissue evidence="2">Whole body</tissue>
    </source>
</reference>
<evidence type="ECO:0008006" key="4">
    <source>
        <dbReference type="Google" id="ProtNLM"/>
    </source>
</evidence>
<keyword evidence="3" id="KW-1185">Reference proteome</keyword>
<organism evidence="2 3">
    <name type="scientific">Henosepilachna vigintioctopunctata</name>
    <dbReference type="NCBI Taxonomy" id="420089"/>
    <lineage>
        <taxon>Eukaryota</taxon>
        <taxon>Metazoa</taxon>
        <taxon>Ecdysozoa</taxon>
        <taxon>Arthropoda</taxon>
        <taxon>Hexapoda</taxon>
        <taxon>Insecta</taxon>
        <taxon>Pterygota</taxon>
        <taxon>Neoptera</taxon>
        <taxon>Endopterygota</taxon>
        <taxon>Coleoptera</taxon>
        <taxon>Polyphaga</taxon>
        <taxon>Cucujiformia</taxon>
        <taxon>Coccinelloidea</taxon>
        <taxon>Coccinellidae</taxon>
        <taxon>Epilachninae</taxon>
        <taxon>Epilachnini</taxon>
        <taxon>Henosepilachna</taxon>
    </lineage>
</organism>
<evidence type="ECO:0000313" key="2">
    <source>
        <dbReference type="EMBL" id="KAK9888146.1"/>
    </source>
</evidence>
<protein>
    <recommendedName>
        <fullName evidence="4">RxLR effector protein</fullName>
    </recommendedName>
</protein>
<proteinExistence type="predicted"/>
<evidence type="ECO:0000313" key="3">
    <source>
        <dbReference type="Proteomes" id="UP001431783"/>
    </source>
</evidence>
<feature type="chain" id="PRO_5043463802" description="RxLR effector protein" evidence="1">
    <location>
        <begin position="21"/>
        <end position="132"/>
    </location>
</feature>
<accession>A0AAW1UXH8</accession>
<comment type="caution">
    <text evidence="2">The sequence shown here is derived from an EMBL/GenBank/DDBJ whole genome shotgun (WGS) entry which is preliminary data.</text>
</comment>
<evidence type="ECO:0000256" key="1">
    <source>
        <dbReference type="SAM" id="SignalP"/>
    </source>
</evidence>
<gene>
    <name evidence="2" type="ORF">WA026_000415</name>
</gene>
<dbReference type="EMBL" id="JARQZJ010000121">
    <property type="protein sequence ID" value="KAK9888146.1"/>
    <property type="molecule type" value="Genomic_DNA"/>
</dbReference>
<sequence>MKVLSFLCTFFMVYVTISGAIPPLQSRGSHVSVENVQLDEKANAPASPLRFRRDLDAPLKNVNLEDKATSSGPLVRLRREADKEDVDDAGVGFFRSLENDPNIKKVLKVLSEEFAPPPSGLSAGPPPDVPTR</sequence>
<dbReference type="AlphaFoldDB" id="A0AAW1UXH8"/>
<name>A0AAW1UXH8_9CUCU</name>